<evidence type="ECO:0000313" key="4">
    <source>
        <dbReference type="Proteomes" id="UP000250235"/>
    </source>
</evidence>
<name>A0A2Z7CD75_9LAMI</name>
<protein>
    <recommendedName>
        <fullName evidence="5">Spindle pole body component 110-like</fullName>
    </recommendedName>
</protein>
<dbReference type="Proteomes" id="UP000250235">
    <property type="component" value="Unassembled WGS sequence"/>
</dbReference>
<organism evidence="3 4">
    <name type="scientific">Dorcoceras hygrometricum</name>
    <dbReference type="NCBI Taxonomy" id="472368"/>
    <lineage>
        <taxon>Eukaryota</taxon>
        <taxon>Viridiplantae</taxon>
        <taxon>Streptophyta</taxon>
        <taxon>Embryophyta</taxon>
        <taxon>Tracheophyta</taxon>
        <taxon>Spermatophyta</taxon>
        <taxon>Magnoliopsida</taxon>
        <taxon>eudicotyledons</taxon>
        <taxon>Gunneridae</taxon>
        <taxon>Pentapetalae</taxon>
        <taxon>asterids</taxon>
        <taxon>lamiids</taxon>
        <taxon>Lamiales</taxon>
        <taxon>Gesneriaceae</taxon>
        <taxon>Didymocarpoideae</taxon>
        <taxon>Trichosporeae</taxon>
        <taxon>Loxocarpinae</taxon>
        <taxon>Dorcoceras</taxon>
    </lineage>
</organism>
<accession>A0A2Z7CD75</accession>
<evidence type="ECO:0000256" key="2">
    <source>
        <dbReference type="SAM" id="MobiDB-lite"/>
    </source>
</evidence>
<dbReference type="EMBL" id="KQ999148">
    <property type="protein sequence ID" value="KZV42318.1"/>
    <property type="molecule type" value="Genomic_DNA"/>
</dbReference>
<evidence type="ECO:0000256" key="1">
    <source>
        <dbReference type="SAM" id="Coils"/>
    </source>
</evidence>
<dbReference type="AlphaFoldDB" id="A0A2Z7CD75"/>
<evidence type="ECO:0000313" key="3">
    <source>
        <dbReference type="EMBL" id="KZV42318.1"/>
    </source>
</evidence>
<evidence type="ECO:0008006" key="5">
    <source>
        <dbReference type="Google" id="ProtNLM"/>
    </source>
</evidence>
<gene>
    <name evidence="3" type="ORF">F511_40437</name>
</gene>
<proteinExistence type="predicted"/>
<feature type="coiled-coil region" evidence="1">
    <location>
        <begin position="58"/>
        <end position="85"/>
    </location>
</feature>
<keyword evidence="4" id="KW-1185">Reference proteome</keyword>
<feature type="region of interest" description="Disordered" evidence="2">
    <location>
        <begin position="109"/>
        <end position="141"/>
    </location>
</feature>
<sequence length="141" mass="16140">MADDTEKVFDFSNPEFTREDLVTTLNEMVLEYRKLSHSFKEVKAEKENCATSTELVGSNNMQDALNKLETENSELRSRSEEMLYENQRLAGIISSWTRSFASLHKLHGATKPSCDRTGLGYNSDEGSNRNKQHSRTEKDRV</sequence>
<reference evidence="3 4" key="1">
    <citation type="journal article" date="2015" name="Proc. Natl. Acad. Sci. U.S.A.">
        <title>The resurrection genome of Boea hygrometrica: A blueprint for survival of dehydration.</title>
        <authorList>
            <person name="Xiao L."/>
            <person name="Yang G."/>
            <person name="Zhang L."/>
            <person name="Yang X."/>
            <person name="Zhao S."/>
            <person name="Ji Z."/>
            <person name="Zhou Q."/>
            <person name="Hu M."/>
            <person name="Wang Y."/>
            <person name="Chen M."/>
            <person name="Xu Y."/>
            <person name="Jin H."/>
            <person name="Xiao X."/>
            <person name="Hu G."/>
            <person name="Bao F."/>
            <person name="Hu Y."/>
            <person name="Wan P."/>
            <person name="Li L."/>
            <person name="Deng X."/>
            <person name="Kuang T."/>
            <person name="Xiang C."/>
            <person name="Zhu J.K."/>
            <person name="Oliver M.J."/>
            <person name="He Y."/>
        </authorList>
    </citation>
    <scope>NUCLEOTIDE SEQUENCE [LARGE SCALE GENOMIC DNA]</scope>
    <source>
        <strain evidence="4">cv. XS01</strain>
    </source>
</reference>
<keyword evidence="1" id="KW-0175">Coiled coil</keyword>